<dbReference type="InterPro" id="IPR023404">
    <property type="entry name" value="rSAM_horseshoe"/>
</dbReference>
<dbReference type="EMBL" id="BSDR01000001">
    <property type="protein sequence ID" value="GLI35771.1"/>
    <property type="molecule type" value="Genomic_DNA"/>
</dbReference>
<proteinExistence type="predicted"/>
<protein>
    <submittedName>
        <fullName evidence="7">B12-binding domain-containing radical SAM protein</fullName>
    </submittedName>
</protein>
<evidence type="ECO:0000313" key="7">
    <source>
        <dbReference type="EMBL" id="GLI35771.1"/>
    </source>
</evidence>
<feature type="domain" description="Radical SAM core" evidence="6">
    <location>
        <begin position="206"/>
        <end position="428"/>
    </location>
</feature>
<dbReference type="GO" id="GO:0031419">
    <property type="term" value="F:cobalamin binding"/>
    <property type="evidence" value="ECO:0007669"/>
    <property type="project" value="InterPro"/>
</dbReference>
<dbReference type="Gene3D" id="3.80.30.20">
    <property type="entry name" value="tm_1862 like domain"/>
    <property type="match status" value="1"/>
</dbReference>
<evidence type="ECO:0000256" key="5">
    <source>
        <dbReference type="ARBA" id="ARBA00023014"/>
    </source>
</evidence>
<evidence type="ECO:0000313" key="8">
    <source>
        <dbReference type="Proteomes" id="UP001144372"/>
    </source>
</evidence>
<dbReference type="InterPro" id="IPR006638">
    <property type="entry name" value="Elp3/MiaA/NifB-like_rSAM"/>
</dbReference>
<name>A0A9W6FVQ3_9BACT</name>
<dbReference type="PROSITE" id="PS51918">
    <property type="entry name" value="RADICAL_SAM"/>
    <property type="match status" value="1"/>
</dbReference>
<keyword evidence="2" id="KW-0949">S-adenosyl-L-methionine</keyword>
<dbReference type="GO" id="GO:0005829">
    <property type="term" value="C:cytosol"/>
    <property type="evidence" value="ECO:0007669"/>
    <property type="project" value="TreeGrafter"/>
</dbReference>
<dbReference type="InterPro" id="IPR051198">
    <property type="entry name" value="BchE-like"/>
</dbReference>
<keyword evidence="4" id="KW-0408">Iron</keyword>
<dbReference type="GO" id="GO:0003824">
    <property type="term" value="F:catalytic activity"/>
    <property type="evidence" value="ECO:0007669"/>
    <property type="project" value="InterPro"/>
</dbReference>
<evidence type="ECO:0000256" key="2">
    <source>
        <dbReference type="ARBA" id="ARBA00022691"/>
    </source>
</evidence>
<evidence type="ECO:0000256" key="1">
    <source>
        <dbReference type="ARBA" id="ARBA00001966"/>
    </source>
</evidence>
<sequence length="454" mass="51583">MSKAPFILLVNPWTTDFAAYDLWAKPLGLLLLGGLLKEGGCGVAFIDCLDRYDPLSRTCGEMLRGEERKFGTGKYSRTLIEKPQAYGDIPRRYYRYGIHPESFRKQLQVIQEPDLIWVTSVMTYWYPGVQETIEVLHEVFPKVPVWLGGIYASLCTGHAEKNSGADQVITLPLEKLPGRIEAATGFAVKNIPSWGNFRQAPLPALEFISHPTYAPIMTGRGCPFRCPYCASGILQPRWERRSADAVYEEILHWHETLGVVDFAFYDDALLLQAETSLKPALERLCREGLRLRFHTPNALHVRALTSDWCRLLFESGFTTLRLGLETTRADKQREWGGKVETRMYRESVERLRMAGFSRDQIGVYLLCGLPGQSPEDVAEAIEVVAESGAQPHLCEYSPVPGTAMWSEVCALSRYDIAKEPLFQNNSFFACRRSDFSYDDLLRLKELVRRVRRLP</sequence>
<evidence type="ECO:0000259" key="6">
    <source>
        <dbReference type="PROSITE" id="PS51918"/>
    </source>
</evidence>
<evidence type="ECO:0000256" key="4">
    <source>
        <dbReference type="ARBA" id="ARBA00023004"/>
    </source>
</evidence>
<dbReference type="PANTHER" id="PTHR43409:SF15">
    <property type="entry name" value="PUTATIVE-RELATED"/>
    <property type="match status" value="1"/>
</dbReference>
<dbReference type="SFLD" id="SFLDS00029">
    <property type="entry name" value="Radical_SAM"/>
    <property type="match status" value="1"/>
</dbReference>
<dbReference type="AlphaFoldDB" id="A0A9W6FVQ3"/>
<dbReference type="SMART" id="SM00729">
    <property type="entry name" value="Elp3"/>
    <property type="match status" value="1"/>
</dbReference>
<dbReference type="SFLD" id="SFLDG01082">
    <property type="entry name" value="B12-binding_domain_containing"/>
    <property type="match status" value="1"/>
</dbReference>
<dbReference type="RefSeq" id="WP_281795798.1">
    <property type="nucleotide sequence ID" value="NZ_BSDR01000001.1"/>
</dbReference>
<keyword evidence="5" id="KW-0411">Iron-sulfur</keyword>
<dbReference type="CDD" id="cd01335">
    <property type="entry name" value="Radical_SAM"/>
    <property type="match status" value="1"/>
</dbReference>
<gene>
    <name evidence="7" type="ORF">DAMNIGENAA_32040</name>
</gene>
<dbReference type="Pfam" id="PF04055">
    <property type="entry name" value="Radical_SAM"/>
    <property type="match status" value="1"/>
</dbReference>
<dbReference type="Proteomes" id="UP001144372">
    <property type="component" value="Unassembled WGS sequence"/>
</dbReference>
<comment type="cofactor">
    <cofactor evidence="1">
        <name>[4Fe-4S] cluster</name>
        <dbReference type="ChEBI" id="CHEBI:49883"/>
    </cofactor>
</comment>
<dbReference type="GO" id="GO:0046872">
    <property type="term" value="F:metal ion binding"/>
    <property type="evidence" value="ECO:0007669"/>
    <property type="project" value="UniProtKB-KW"/>
</dbReference>
<dbReference type="GO" id="GO:0051536">
    <property type="term" value="F:iron-sulfur cluster binding"/>
    <property type="evidence" value="ECO:0007669"/>
    <property type="project" value="UniProtKB-KW"/>
</dbReference>
<evidence type="ECO:0000256" key="3">
    <source>
        <dbReference type="ARBA" id="ARBA00022723"/>
    </source>
</evidence>
<reference evidence="7" key="1">
    <citation type="submission" date="2022-12" db="EMBL/GenBank/DDBJ databases">
        <title>Reference genome sequencing for broad-spectrum identification of bacterial and archaeal isolates by mass spectrometry.</title>
        <authorList>
            <person name="Sekiguchi Y."/>
            <person name="Tourlousse D.M."/>
        </authorList>
    </citation>
    <scope>NUCLEOTIDE SEQUENCE</scope>
    <source>
        <strain evidence="7">ASRB1</strain>
    </source>
</reference>
<dbReference type="InterPro" id="IPR058240">
    <property type="entry name" value="rSAM_sf"/>
</dbReference>
<comment type="caution">
    <text evidence="7">The sequence shown here is derived from an EMBL/GenBank/DDBJ whole genome shotgun (WGS) entry which is preliminary data.</text>
</comment>
<dbReference type="SUPFAM" id="SSF102114">
    <property type="entry name" value="Radical SAM enzymes"/>
    <property type="match status" value="1"/>
</dbReference>
<dbReference type="InterPro" id="IPR007197">
    <property type="entry name" value="rSAM"/>
</dbReference>
<dbReference type="Gene3D" id="3.40.50.280">
    <property type="entry name" value="Cobalamin-binding domain"/>
    <property type="match status" value="1"/>
</dbReference>
<keyword evidence="8" id="KW-1185">Reference proteome</keyword>
<dbReference type="SUPFAM" id="SSF52242">
    <property type="entry name" value="Cobalamin (vitamin B12)-binding domain"/>
    <property type="match status" value="1"/>
</dbReference>
<dbReference type="PANTHER" id="PTHR43409">
    <property type="entry name" value="ANAEROBIC MAGNESIUM-PROTOPORPHYRIN IX MONOMETHYL ESTER CYCLASE-RELATED"/>
    <property type="match status" value="1"/>
</dbReference>
<dbReference type="InterPro" id="IPR036724">
    <property type="entry name" value="Cobalamin-bd_sf"/>
</dbReference>
<accession>A0A9W6FVQ3</accession>
<organism evidence="7 8">
    <name type="scientific">Desulforhabdus amnigena</name>
    <dbReference type="NCBI Taxonomy" id="40218"/>
    <lineage>
        <taxon>Bacteria</taxon>
        <taxon>Pseudomonadati</taxon>
        <taxon>Thermodesulfobacteriota</taxon>
        <taxon>Syntrophobacteria</taxon>
        <taxon>Syntrophobacterales</taxon>
        <taxon>Syntrophobacteraceae</taxon>
        <taxon>Desulforhabdus</taxon>
    </lineage>
</organism>
<keyword evidence="3" id="KW-0479">Metal-binding</keyword>